<keyword evidence="1" id="KW-1133">Transmembrane helix</keyword>
<dbReference type="Proteomes" id="UP000791080">
    <property type="component" value="Unassembled WGS sequence"/>
</dbReference>
<keyword evidence="3" id="KW-1185">Reference proteome</keyword>
<sequence length="53" mass="5380">MPYGSLAATGTGVTLGGVVLGQLWLVLLALALVLTGALVIRFAFRPGKTPSDP</sequence>
<keyword evidence="1" id="KW-0812">Transmembrane</keyword>
<evidence type="ECO:0000313" key="3">
    <source>
        <dbReference type="Proteomes" id="UP000791080"/>
    </source>
</evidence>
<organism evidence="2 3">
    <name type="scientific">Actinoalloteichus caeruleus DSM 43889</name>
    <dbReference type="NCBI Taxonomy" id="1120930"/>
    <lineage>
        <taxon>Bacteria</taxon>
        <taxon>Bacillati</taxon>
        <taxon>Actinomycetota</taxon>
        <taxon>Actinomycetes</taxon>
        <taxon>Pseudonocardiales</taxon>
        <taxon>Pseudonocardiaceae</taxon>
        <taxon>Actinoalloteichus</taxon>
        <taxon>Actinoalloteichus cyanogriseus</taxon>
    </lineage>
</organism>
<name>A0ABT1JEU8_ACTCY</name>
<comment type="caution">
    <text evidence="2">The sequence shown here is derived from an EMBL/GenBank/DDBJ whole genome shotgun (WGS) entry which is preliminary data.</text>
</comment>
<reference evidence="2 3" key="2">
    <citation type="submission" date="2022-06" db="EMBL/GenBank/DDBJ databases">
        <title>Genomic Encyclopedia of Type Strains, Phase I: the one thousand microbial genomes (KMG-I) project.</title>
        <authorList>
            <person name="Kyrpides N."/>
        </authorList>
    </citation>
    <scope>NUCLEOTIDE SEQUENCE [LARGE SCALE GENOMIC DNA]</scope>
    <source>
        <strain evidence="2 3">DSM 43889</strain>
    </source>
</reference>
<evidence type="ECO:0000256" key="1">
    <source>
        <dbReference type="SAM" id="Phobius"/>
    </source>
</evidence>
<evidence type="ECO:0000313" key="2">
    <source>
        <dbReference type="EMBL" id="MCP2330661.1"/>
    </source>
</evidence>
<gene>
    <name evidence="2" type="ORF">G443_000931</name>
</gene>
<accession>A0ABT1JEU8</accession>
<keyword evidence="1" id="KW-0472">Membrane</keyword>
<proteinExistence type="predicted"/>
<dbReference type="EMBL" id="AUBJ02000001">
    <property type="protein sequence ID" value="MCP2330661.1"/>
    <property type="molecule type" value="Genomic_DNA"/>
</dbReference>
<feature type="transmembrane region" description="Helical" evidence="1">
    <location>
        <begin position="23"/>
        <end position="44"/>
    </location>
</feature>
<reference evidence="2 3" key="1">
    <citation type="submission" date="2013-07" db="EMBL/GenBank/DDBJ databases">
        <authorList>
            <consortium name="DOE Joint Genome Institute"/>
            <person name="Reeve W."/>
            <person name="Huntemann M."/>
            <person name="Han J."/>
            <person name="Chen A."/>
            <person name="Kyrpides N."/>
            <person name="Mavromatis K."/>
            <person name="Markowitz V."/>
            <person name="Palaniappan K."/>
            <person name="Ivanova N."/>
            <person name="Schaumberg A."/>
            <person name="Pati A."/>
            <person name="Liolios K."/>
            <person name="Nordberg H.P."/>
            <person name="Cantor M.N."/>
            <person name="Hua S.X."/>
            <person name="Woyke T."/>
        </authorList>
    </citation>
    <scope>NUCLEOTIDE SEQUENCE [LARGE SCALE GENOMIC DNA]</scope>
    <source>
        <strain evidence="2 3">DSM 43889</strain>
    </source>
</reference>
<protein>
    <submittedName>
        <fullName evidence="2">Uncharacterized protein</fullName>
    </submittedName>
</protein>